<keyword evidence="8" id="KW-0406">Ion transport</keyword>
<dbReference type="InterPro" id="IPR036942">
    <property type="entry name" value="Beta-barrel_TonB_sf"/>
</dbReference>
<gene>
    <name evidence="18" type="primary">fhuA</name>
    <name evidence="18" type="ORF">GCM10008111_24200</name>
</gene>
<protein>
    <submittedName>
        <fullName evidence="18">TonB-dependent receptor</fullName>
    </submittedName>
</protein>
<dbReference type="InterPro" id="IPR010917">
    <property type="entry name" value="TonB_rcpt_CS"/>
</dbReference>
<feature type="domain" description="TonB-dependent receptor-like beta-barrel" evidence="16">
    <location>
        <begin position="352"/>
        <end position="748"/>
    </location>
</feature>
<dbReference type="PANTHER" id="PTHR32552">
    <property type="entry name" value="FERRICHROME IRON RECEPTOR-RELATED"/>
    <property type="match status" value="1"/>
</dbReference>
<keyword evidence="3 12" id="KW-1134">Transmembrane beta strand</keyword>
<evidence type="ECO:0000259" key="16">
    <source>
        <dbReference type="Pfam" id="PF00593"/>
    </source>
</evidence>
<dbReference type="InterPro" id="IPR000531">
    <property type="entry name" value="Beta-barrel_TonB"/>
</dbReference>
<keyword evidence="6 15" id="KW-0732">Signal</keyword>
<feature type="short sequence motif" description="TonB C-terminal box" evidence="13">
    <location>
        <begin position="761"/>
        <end position="778"/>
    </location>
</feature>
<evidence type="ECO:0000256" key="6">
    <source>
        <dbReference type="ARBA" id="ARBA00022729"/>
    </source>
</evidence>
<evidence type="ECO:0000256" key="8">
    <source>
        <dbReference type="ARBA" id="ARBA00023065"/>
    </source>
</evidence>
<keyword evidence="18" id="KW-0675">Receptor</keyword>
<evidence type="ECO:0000256" key="3">
    <source>
        <dbReference type="ARBA" id="ARBA00022452"/>
    </source>
</evidence>
<evidence type="ECO:0000256" key="7">
    <source>
        <dbReference type="ARBA" id="ARBA00023004"/>
    </source>
</evidence>
<evidence type="ECO:0000256" key="12">
    <source>
        <dbReference type="PROSITE-ProRule" id="PRU01360"/>
    </source>
</evidence>
<evidence type="ECO:0000256" key="14">
    <source>
        <dbReference type="RuleBase" id="RU003357"/>
    </source>
</evidence>
<dbReference type="EMBL" id="BMYR01000010">
    <property type="protein sequence ID" value="GGW67335.1"/>
    <property type="molecule type" value="Genomic_DNA"/>
</dbReference>
<dbReference type="InterPro" id="IPR037066">
    <property type="entry name" value="Plug_dom_sf"/>
</dbReference>
<evidence type="ECO:0000256" key="5">
    <source>
        <dbReference type="ARBA" id="ARBA00022692"/>
    </source>
</evidence>
<dbReference type="Pfam" id="PF00593">
    <property type="entry name" value="TonB_dep_Rec_b-barrel"/>
    <property type="match status" value="1"/>
</dbReference>
<feature type="domain" description="TonB-dependent receptor plug" evidence="17">
    <location>
        <begin position="57"/>
        <end position="158"/>
    </location>
</feature>
<dbReference type="SUPFAM" id="SSF56935">
    <property type="entry name" value="Porins"/>
    <property type="match status" value="1"/>
</dbReference>
<feature type="chain" id="PRO_5045435681" evidence="15">
    <location>
        <begin position="24"/>
        <end position="778"/>
    </location>
</feature>
<keyword evidence="9 14" id="KW-0798">TonB box</keyword>
<keyword evidence="10 12" id="KW-0472">Membrane</keyword>
<accession>A0ABQ2WTW2</accession>
<keyword evidence="2 12" id="KW-0813">Transport</keyword>
<comment type="caution">
    <text evidence="18">The sequence shown here is derived from an EMBL/GenBank/DDBJ whole genome shotgun (WGS) entry which is preliminary data.</text>
</comment>
<proteinExistence type="inferred from homology"/>
<name>A0ABQ2WTW2_9ALTE</name>
<keyword evidence="5 12" id="KW-0812">Transmembrane</keyword>
<evidence type="ECO:0000313" key="19">
    <source>
        <dbReference type="Proteomes" id="UP000634667"/>
    </source>
</evidence>
<dbReference type="Pfam" id="PF07715">
    <property type="entry name" value="Plug"/>
    <property type="match status" value="1"/>
</dbReference>
<comment type="subcellular location">
    <subcellularLocation>
        <location evidence="1 12">Cell outer membrane</location>
        <topology evidence="1 12">Multi-pass membrane protein</topology>
    </subcellularLocation>
</comment>
<organism evidence="18 19">
    <name type="scientific">Alishewanella tabrizica</name>
    <dbReference type="NCBI Taxonomy" id="671278"/>
    <lineage>
        <taxon>Bacteria</taxon>
        <taxon>Pseudomonadati</taxon>
        <taxon>Pseudomonadota</taxon>
        <taxon>Gammaproteobacteria</taxon>
        <taxon>Alteromonadales</taxon>
        <taxon>Alteromonadaceae</taxon>
        <taxon>Alishewanella</taxon>
    </lineage>
</organism>
<evidence type="ECO:0000256" key="13">
    <source>
        <dbReference type="PROSITE-ProRule" id="PRU10144"/>
    </source>
</evidence>
<evidence type="ECO:0000256" key="2">
    <source>
        <dbReference type="ARBA" id="ARBA00022448"/>
    </source>
</evidence>
<keyword evidence="7" id="KW-0408">Iron</keyword>
<evidence type="ECO:0000256" key="9">
    <source>
        <dbReference type="ARBA" id="ARBA00023077"/>
    </source>
</evidence>
<feature type="signal peptide" evidence="15">
    <location>
        <begin position="1"/>
        <end position="23"/>
    </location>
</feature>
<dbReference type="Gene3D" id="2.40.170.20">
    <property type="entry name" value="TonB-dependent receptor, beta-barrel domain"/>
    <property type="match status" value="1"/>
</dbReference>
<evidence type="ECO:0000259" key="17">
    <source>
        <dbReference type="Pfam" id="PF07715"/>
    </source>
</evidence>
<evidence type="ECO:0000256" key="10">
    <source>
        <dbReference type="ARBA" id="ARBA00023136"/>
    </source>
</evidence>
<dbReference type="PROSITE" id="PS01156">
    <property type="entry name" value="TONB_DEPENDENT_REC_2"/>
    <property type="match status" value="1"/>
</dbReference>
<dbReference type="InterPro" id="IPR039426">
    <property type="entry name" value="TonB-dep_rcpt-like"/>
</dbReference>
<dbReference type="RefSeq" id="WP_189483489.1">
    <property type="nucleotide sequence ID" value="NZ_BMYR01000010.1"/>
</dbReference>
<comment type="similarity">
    <text evidence="12 14">Belongs to the TonB-dependent receptor family.</text>
</comment>
<dbReference type="PROSITE" id="PS52016">
    <property type="entry name" value="TONB_DEPENDENT_REC_3"/>
    <property type="match status" value="1"/>
</dbReference>
<keyword evidence="19" id="KW-1185">Reference proteome</keyword>
<dbReference type="PANTHER" id="PTHR32552:SF89">
    <property type="entry name" value="CATECHOLATE SIDEROPHORE RECEPTOR FIU"/>
    <property type="match status" value="1"/>
</dbReference>
<dbReference type="Proteomes" id="UP000634667">
    <property type="component" value="Unassembled WGS sequence"/>
</dbReference>
<keyword evidence="4" id="KW-0410">Iron transport</keyword>
<evidence type="ECO:0000256" key="4">
    <source>
        <dbReference type="ARBA" id="ARBA00022496"/>
    </source>
</evidence>
<reference evidence="19" key="1">
    <citation type="journal article" date="2019" name="Int. J. Syst. Evol. Microbiol.">
        <title>The Global Catalogue of Microorganisms (GCM) 10K type strain sequencing project: providing services to taxonomists for standard genome sequencing and annotation.</title>
        <authorList>
            <consortium name="The Broad Institute Genomics Platform"/>
            <consortium name="The Broad Institute Genome Sequencing Center for Infectious Disease"/>
            <person name="Wu L."/>
            <person name="Ma J."/>
        </authorList>
    </citation>
    <scope>NUCLEOTIDE SEQUENCE [LARGE SCALE GENOMIC DNA]</scope>
    <source>
        <strain evidence="19">KCTC 23723</strain>
    </source>
</reference>
<evidence type="ECO:0000313" key="18">
    <source>
        <dbReference type="EMBL" id="GGW67335.1"/>
    </source>
</evidence>
<sequence length="778" mass="85887">MHTFKANLLTLAVLSAISLPAHAELLANEAAEKEVEVISVLGKRVSYANNTTDESMKLAKAPIGNVMDLIDNLPGINVGQGDAFGGDDYTTTISMRGFVIDRADQQLGITIDGVPNGGSAYAGGSKANRYLDVENTRLVEVGQGSADIASASLDALGGTINFVSANPEMEAGARFAYTSGSHNARRYYARYDSGEVFGNTTAYFSLSDSFNNRWMGSGSNGNTDRLHVEFKSVTELDKGRVTARVSYNDAHEDNYQPISLAHFNRTPRWDGLTTNWTGNPDIDQNFAEAWSTLRENTLAYVKMEWYLSDNLELDVTPYLHLQNGRGDWLPPFQVYATNANGDRINRGNGTRRVNYTHVNAAGLPILDGNNSQAGAKRVSSYRHTHYEKTRLGTTANLSWELGNHRLRTGVWLESQERNQTRDWHDVIDPRVSYEFNDQPYWVQFDDDYQHDVTKFYLQDQITLGDLQLTLGVQKYLVELTRTDDLNGKGKDSIDSDSDWLPSAGVVYRLNDKVEVFAGYAKNFKSISDSILENKKTADLANLSPETATNMDLGIRYFGENVSFSSAIYNVKFNDRVVLLRYATSADGTPNYLAAGDGNFDNVGGVTARGFETSVDWRLHQNLSLTSAITYNSAEYSEDVFASKTTPTGQPALVKDYREGDKLAGIPEKMLSLALNYHDGNYRAGLSSKYVASYFGAAKHSYNSQGAEVWNRDEIPTHTLLNAYLGYEKALDNSSLFSGVDLAFVINNLTDKNYITGGSEGAYLIGAGRTASFTISLNF</sequence>
<evidence type="ECO:0000256" key="1">
    <source>
        <dbReference type="ARBA" id="ARBA00004571"/>
    </source>
</evidence>
<evidence type="ECO:0000256" key="15">
    <source>
        <dbReference type="SAM" id="SignalP"/>
    </source>
</evidence>
<evidence type="ECO:0000256" key="11">
    <source>
        <dbReference type="ARBA" id="ARBA00023237"/>
    </source>
</evidence>
<dbReference type="Gene3D" id="2.170.130.10">
    <property type="entry name" value="TonB-dependent receptor, plug domain"/>
    <property type="match status" value="1"/>
</dbReference>
<keyword evidence="11 12" id="KW-0998">Cell outer membrane</keyword>
<dbReference type="InterPro" id="IPR012910">
    <property type="entry name" value="Plug_dom"/>
</dbReference>